<proteinExistence type="predicted"/>
<feature type="region of interest" description="Disordered" evidence="1">
    <location>
        <begin position="84"/>
        <end position="106"/>
    </location>
</feature>
<sequence>MTVKIADNIKATQQTEGPKVNPNLIDYAQDNESKTESIFSDDWLKAPKDPIIDLTGVDDSLVVPKGNTQCGYVKNEMLSSTWSSQGFEPAALSTSESASFSDGQSSLCEESTALKAADTTGLAKHAQAPGNLPP</sequence>
<feature type="region of interest" description="Disordered" evidence="1">
    <location>
        <begin position="1"/>
        <end position="23"/>
    </location>
</feature>
<evidence type="ECO:0000256" key="1">
    <source>
        <dbReference type="SAM" id="MobiDB-lite"/>
    </source>
</evidence>
<dbReference type="AlphaFoldDB" id="A0AAD6HVT3"/>
<gene>
    <name evidence="2" type="ORF">N7493_000152</name>
</gene>
<comment type="caution">
    <text evidence="2">The sequence shown here is derived from an EMBL/GenBank/DDBJ whole genome shotgun (WGS) entry which is preliminary data.</text>
</comment>
<keyword evidence="3" id="KW-1185">Reference proteome</keyword>
<evidence type="ECO:0000313" key="2">
    <source>
        <dbReference type="EMBL" id="KAJ5740280.1"/>
    </source>
</evidence>
<name>A0AAD6HVT3_9EURO</name>
<reference evidence="2" key="2">
    <citation type="submission" date="2023-01" db="EMBL/GenBank/DDBJ databases">
        <authorList>
            <person name="Petersen C."/>
        </authorList>
    </citation>
    <scope>NUCLEOTIDE SEQUENCE</scope>
    <source>
        <strain evidence="2">IBT 17514</strain>
    </source>
</reference>
<protein>
    <submittedName>
        <fullName evidence="2">Uncharacterized protein</fullName>
    </submittedName>
</protein>
<dbReference type="EMBL" id="JAQJAN010000001">
    <property type="protein sequence ID" value="KAJ5740280.1"/>
    <property type="molecule type" value="Genomic_DNA"/>
</dbReference>
<accession>A0AAD6HVT3</accession>
<organism evidence="2 3">
    <name type="scientific">Penicillium malachiteum</name>
    <dbReference type="NCBI Taxonomy" id="1324776"/>
    <lineage>
        <taxon>Eukaryota</taxon>
        <taxon>Fungi</taxon>
        <taxon>Dikarya</taxon>
        <taxon>Ascomycota</taxon>
        <taxon>Pezizomycotina</taxon>
        <taxon>Eurotiomycetes</taxon>
        <taxon>Eurotiomycetidae</taxon>
        <taxon>Eurotiales</taxon>
        <taxon>Aspergillaceae</taxon>
        <taxon>Penicillium</taxon>
    </lineage>
</organism>
<dbReference type="Proteomes" id="UP001215712">
    <property type="component" value="Unassembled WGS sequence"/>
</dbReference>
<evidence type="ECO:0000313" key="3">
    <source>
        <dbReference type="Proteomes" id="UP001215712"/>
    </source>
</evidence>
<reference evidence="2" key="1">
    <citation type="journal article" date="2023" name="IMA Fungus">
        <title>Comparative genomic study of the Penicillium genus elucidates a diverse pangenome and 15 lateral gene transfer events.</title>
        <authorList>
            <person name="Petersen C."/>
            <person name="Sorensen T."/>
            <person name="Nielsen M.R."/>
            <person name="Sondergaard T.E."/>
            <person name="Sorensen J.L."/>
            <person name="Fitzpatrick D.A."/>
            <person name="Frisvad J.C."/>
            <person name="Nielsen K.L."/>
        </authorList>
    </citation>
    <scope>NUCLEOTIDE SEQUENCE</scope>
    <source>
        <strain evidence="2">IBT 17514</strain>
    </source>
</reference>